<accession>A0A6J7WAF2</accession>
<evidence type="ECO:0000313" key="2">
    <source>
        <dbReference type="EMBL" id="CAB5194532.1"/>
    </source>
</evidence>
<dbReference type="Pfam" id="PF01381">
    <property type="entry name" value="HTH_3"/>
    <property type="match status" value="1"/>
</dbReference>
<dbReference type="InterPro" id="IPR001387">
    <property type="entry name" value="Cro/C1-type_HTH"/>
</dbReference>
<dbReference type="CDD" id="cd00093">
    <property type="entry name" value="HTH_XRE"/>
    <property type="match status" value="1"/>
</dbReference>
<reference evidence="2" key="1">
    <citation type="submission" date="2020-05" db="EMBL/GenBank/DDBJ databases">
        <authorList>
            <person name="Chiriac C."/>
            <person name="Salcher M."/>
            <person name="Ghai R."/>
            <person name="Kavagutti S V."/>
        </authorList>
    </citation>
    <scope>NUCLEOTIDE SEQUENCE</scope>
</reference>
<sequence>MLNLEEIKLRLVDANLKKVAEKAGIHEARVYRLMSGETEPMYETVKALSDYLEGKDRVDA</sequence>
<dbReference type="InterPro" id="IPR010982">
    <property type="entry name" value="Lambda_DNA-bd_dom_sf"/>
</dbReference>
<dbReference type="EMBL" id="LR798217">
    <property type="protein sequence ID" value="CAB5194532.1"/>
    <property type="molecule type" value="Genomic_DNA"/>
</dbReference>
<evidence type="ECO:0000259" key="1">
    <source>
        <dbReference type="Pfam" id="PF01381"/>
    </source>
</evidence>
<dbReference type="GO" id="GO:0003677">
    <property type="term" value="F:DNA binding"/>
    <property type="evidence" value="ECO:0007669"/>
    <property type="project" value="InterPro"/>
</dbReference>
<gene>
    <name evidence="2" type="ORF">UFOVP173_4</name>
</gene>
<protein>
    <submittedName>
        <fullName evidence="2">HTH_XRE domain containing protein</fullName>
    </submittedName>
</protein>
<name>A0A6J7WAF2_9CAUD</name>
<feature type="domain" description="HTH cro/C1-type" evidence="1">
    <location>
        <begin position="15"/>
        <end position="53"/>
    </location>
</feature>
<dbReference type="Gene3D" id="1.10.260.40">
    <property type="entry name" value="lambda repressor-like DNA-binding domains"/>
    <property type="match status" value="1"/>
</dbReference>
<proteinExistence type="predicted"/>
<dbReference type="SUPFAM" id="SSF47413">
    <property type="entry name" value="lambda repressor-like DNA-binding domains"/>
    <property type="match status" value="1"/>
</dbReference>
<organism evidence="2">
    <name type="scientific">uncultured Caudovirales phage</name>
    <dbReference type="NCBI Taxonomy" id="2100421"/>
    <lineage>
        <taxon>Viruses</taxon>
        <taxon>Duplodnaviria</taxon>
        <taxon>Heunggongvirae</taxon>
        <taxon>Uroviricota</taxon>
        <taxon>Caudoviricetes</taxon>
        <taxon>Peduoviridae</taxon>
        <taxon>Maltschvirus</taxon>
        <taxon>Maltschvirus maltsch</taxon>
    </lineage>
</organism>